<evidence type="ECO:0000259" key="2">
    <source>
        <dbReference type="PROSITE" id="PS50104"/>
    </source>
</evidence>
<evidence type="ECO:0000256" key="1">
    <source>
        <dbReference type="ARBA" id="ARBA00023027"/>
    </source>
</evidence>
<dbReference type="PROSITE" id="PS50104">
    <property type="entry name" value="TIR"/>
    <property type="match status" value="1"/>
</dbReference>
<name>A0A078ISW0_BRANA</name>
<dbReference type="Gramene" id="CDY54230">
    <property type="protein sequence ID" value="CDY54230"/>
    <property type="gene ID" value="GSBRNA2T00013630001"/>
</dbReference>
<dbReference type="SMART" id="SM00255">
    <property type="entry name" value="TIR"/>
    <property type="match status" value="1"/>
</dbReference>
<sequence>MEGLQVFINFRGDELRLNFVDSLVIALRAARIKIFIDSDEQAGRTLRHLLVRIDQSKVALAIFSKEYTTSTWCLDELVRIKERMDDGKLTGIPIFYKVDPSVVSNLEGDFGDKFRRLQRENQHDQVRTQKWKEALTYMTGIVGVHLREGSGQTDNSFIEAIVARVQAVLAENAASFMIYAKRIEIEHADKPENWTWSSIHEAQNGKAIDIATLKEVYWMNITGNSTTSKLTPETMYKVVFVVKFEEDAIGWHKPVNLTLTLTMRDNTTIQQKQTCLLDTYVGDEEWVDIKAGEFVAPPKEAPARISFTMCQHDDTVRKTGLVVKGVAFRAVD</sequence>
<dbReference type="SMR" id="A0A078ISW0"/>
<dbReference type="Gene3D" id="3.40.50.10140">
    <property type="entry name" value="Toll/interleukin-1 receptor homology (TIR) domain"/>
    <property type="match status" value="1"/>
</dbReference>
<dbReference type="STRING" id="3708.A0A078ISW0"/>
<dbReference type="PaxDb" id="3708-A0A078ISW0"/>
<evidence type="ECO:0000313" key="4">
    <source>
        <dbReference type="Proteomes" id="UP000028999"/>
    </source>
</evidence>
<dbReference type="PANTHER" id="PTHR32009:SF143">
    <property type="entry name" value="(RAPE) HYPOTHETICAL PROTEIN"/>
    <property type="match status" value="1"/>
</dbReference>
<dbReference type="KEGG" id="bna:106415301"/>
<dbReference type="GO" id="GO:0005634">
    <property type="term" value="C:nucleus"/>
    <property type="evidence" value="ECO:0000318"/>
    <property type="project" value="GO_Central"/>
</dbReference>
<dbReference type="Proteomes" id="UP000028999">
    <property type="component" value="Unassembled WGS sequence"/>
</dbReference>
<dbReference type="PANTHER" id="PTHR32009">
    <property type="entry name" value="TMV RESISTANCE PROTEIN N-LIKE"/>
    <property type="match status" value="1"/>
</dbReference>
<dbReference type="InterPro" id="IPR025886">
    <property type="entry name" value="PP2-like"/>
</dbReference>
<dbReference type="FunFam" id="3.40.50.10140:FF:000007">
    <property type="entry name" value="Disease resistance protein (TIR-NBS-LRR class)"/>
    <property type="match status" value="1"/>
</dbReference>
<dbReference type="Pfam" id="PF14299">
    <property type="entry name" value="PP2"/>
    <property type="match status" value="1"/>
</dbReference>
<dbReference type="GO" id="GO:0006952">
    <property type="term" value="P:defense response"/>
    <property type="evidence" value="ECO:0000318"/>
    <property type="project" value="GO_Central"/>
</dbReference>
<keyword evidence="4" id="KW-1185">Reference proteome</keyword>
<proteinExistence type="predicted"/>
<evidence type="ECO:0000313" key="3">
    <source>
        <dbReference type="EMBL" id="CDY54230.1"/>
    </source>
</evidence>
<dbReference type="OrthoDB" id="533833at2759"/>
<feature type="domain" description="TIR" evidence="2">
    <location>
        <begin position="2"/>
        <end position="169"/>
    </location>
</feature>
<dbReference type="Gene3D" id="2.60.120.260">
    <property type="entry name" value="Galactose-binding domain-like"/>
    <property type="match status" value="1"/>
</dbReference>
<dbReference type="SUPFAM" id="SSF52200">
    <property type="entry name" value="Toll/Interleukin receptor TIR domain"/>
    <property type="match status" value="1"/>
</dbReference>
<dbReference type="GO" id="GO:0007165">
    <property type="term" value="P:signal transduction"/>
    <property type="evidence" value="ECO:0000318"/>
    <property type="project" value="GO_Central"/>
</dbReference>
<organism evidence="3 4">
    <name type="scientific">Brassica napus</name>
    <name type="common">Rape</name>
    <dbReference type="NCBI Taxonomy" id="3708"/>
    <lineage>
        <taxon>Eukaryota</taxon>
        <taxon>Viridiplantae</taxon>
        <taxon>Streptophyta</taxon>
        <taxon>Embryophyta</taxon>
        <taxon>Tracheophyta</taxon>
        <taxon>Spermatophyta</taxon>
        <taxon>Magnoliopsida</taxon>
        <taxon>eudicotyledons</taxon>
        <taxon>Gunneridae</taxon>
        <taxon>Pentapetalae</taxon>
        <taxon>rosids</taxon>
        <taxon>malvids</taxon>
        <taxon>Brassicales</taxon>
        <taxon>Brassicaceae</taxon>
        <taxon>Brassiceae</taxon>
        <taxon>Brassica</taxon>
    </lineage>
</organism>
<dbReference type="OMA" id="ARISFTM"/>
<protein>
    <submittedName>
        <fullName evidence="3">BnaC08g49870D protein</fullName>
    </submittedName>
</protein>
<accession>A0A078ISW0</accession>
<keyword evidence="1" id="KW-0520">NAD</keyword>
<gene>
    <name evidence="3" type="primary">BnaC08g49870D</name>
    <name evidence="3" type="ORF">GSBRNA2T00013630001</name>
</gene>
<dbReference type="InterPro" id="IPR000157">
    <property type="entry name" value="TIR_dom"/>
</dbReference>
<dbReference type="InterPro" id="IPR035897">
    <property type="entry name" value="Toll_tir_struct_dom_sf"/>
</dbReference>
<dbReference type="AlphaFoldDB" id="A0A078ISW0"/>
<reference evidence="3 4" key="1">
    <citation type="journal article" date="2014" name="Science">
        <title>Plant genetics. Early allopolyploid evolution in the post-Neolithic Brassica napus oilseed genome.</title>
        <authorList>
            <person name="Chalhoub B."/>
            <person name="Denoeud F."/>
            <person name="Liu S."/>
            <person name="Parkin I.A."/>
            <person name="Tang H."/>
            <person name="Wang X."/>
            <person name="Chiquet J."/>
            <person name="Belcram H."/>
            <person name="Tong C."/>
            <person name="Samans B."/>
            <person name="Correa M."/>
            <person name="Da Silva C."/>
            <person name="Just J."/>
            <person name="Falentin C."/>
            <person name="Koh C.S."/>
            <person name="Le Clainche I."/>
            <person name="Bernard M."/>
            <person name="Bento P."/>
            <person name="Noel B."/>
            <person name="Labadie K."/>
            <person name="Alberti A."/>
            <person name="Charles M."/>
            <person name="Arnaud D."/>
            <person name="Guo H."/>
            <person name="Daviaud C."/>
            <person name="Alamery S."/>
            <person name="Jabbari K."/>
            <person name="Zhao M."/>
            <person name="Edger P.P."/>
            <person name="Chelaifa H."/>
            <person name="Tack D."/>
            <person name="Lassalle G."/>
            <person name="Mestiri I."/>
            <person name="Schnel N."/>
            <person name="Le Paslier M.C."/>
            <person name="Fan G."/>
            <person name="Renault V."/>
            <person name="Bayer P.E."/>
            <person name="Golicz A.A."/>
            <person name="Manoli S."/>
            <person name="Lee T.H."/>
            <person name="Thi V.H."/>
            <person name="Chalabi S."/>
            <person name="Hu Q."/>
            <person name="Fan C."/>
            <person name="Tollenaere R."/>
            <person name="Lu Y."/>
            <person name="Battail C."/>
            <person name="Shen J."/>
            <person name="Sidebottom C.H."/>
            <person name="Wang X."/>
            <person name="Canaguier A."/>
            <person name="Chauveau A."/>
            <person name="Berard A."/>
            <person name="Deniot G."/>
            <person name="Guan M."/>
            <person name="Liu Z."/>
            <person name="Sun F."/>
            <person name="Lim Y.P."/>
            <person name="Lyons E."/>
            <person name="Town C.D."/>
            <person name="Bancroft I."/>
            <person name="Wang X."/>
            <person name="Meng J."/>
            <person name="Ma J."/>
            <person name="Pires J.C."/>
            <person name="King G.J."/>
            <person name="Brunel D."/>
            <person name="Delourme R."/>
            <person name="Renard M."/>
            <person name="Aury J.M."/>
            <person name="Adams K.L."/>
            <person name="Batley J."/>
            <person name="Snowdon R.J."/>
            <person name="Tost J."/>
            <person name="Edwards D."/>
            <person name="Zhou Y."/>
            <person name="Hua W."/>
            <person name="Sharpe A.G."/>
            <person name="Paterson A.H."/>
            <person name="Guan C."/>
            <person name="Wincker P."/>
        </authorList>
    </citation>
    <scope>NUCLEOTIDE SEQUENCE [LARGE SCALE GENOMIC DNA]</scope>
    <source>
        <strain evidence="4">cv. Darmor-bzh</strain>
    </source>
</reference>
<dbReference type="Pfam" id="PF01582">
    <property type="entry name" value="TIR"/>
    <property type="match status" value="1"/>
</dbReference>
<dbReference type="EMBL" id="LK033293">
    <property type="protein sequence ID" value="CDY54230.1"/>
    <property type="molecule type" value="Genomic_DNA"/>
</dbReference>